<feature type="transmembrane region" description="Helical" evidence="1">
    <location>
        <begin position="430"/>
        <end position="451"/>
    </location>
</feature>
<reference evidence="2 3" key="1">
    <citation type="journal article" date="2015" name="Nature">
        <title>rRNA introns, odd ribosomes, and small enigmatic genomes across a large radiation of phyla.</title>
        <authorList>
            <person name="Brown C.T."/>
            <person name="Hug L.A."/>
            <person name="Thomas B.C."/>
            <person name="Sharon I."/>
            <person name="Castelle C.J."/>
            <person name="Singh A."/>
            <person name="Wilkins M.J."/>
            <person name="Williams K.H."/>
            <person name="Banfield J.F."/>
        </authorList>
    </citation>
    <scope>NUCLEOTIDE SEQUENCE [LARGE SCALE GENOMIC DNA]</scope>
</reference>
<evidence type="ECO:0000256" key="1">
    <source>
        <dbReference type="SAM" id="Phobius"/>
    </source>
</evidence>
<protein>
    <recommendedName>
        <fullName evidence="4">Membrane protein 6-pyruvoyl-tetrahydropterin synthase-related domain-containing protein</fullName>
    </recommendedName>
</protein>
<feature type="transmembrane region" description="Helical" evidence="1">
    <location>
        <begin position="21"/>
        <end position="39"/>
    </location>
</feature>
<feature type="transmembrane region" description="Helical" evidence="1">
    <location>
        <begin position="322"/>
        <end position="342"/>
    </location>
</feature>
<sequence>MYMELRILRKIRDTLKNRYPEIILVLLVFTISILSIGWGKNLISNDNYSPELNPTLSISRYIESPAWRSYRVLGFASESEQADVFRSVIFGVLKPILPDWILGQMFYLVCLFVGSFFIGKLVSTFIKESKLKKYTNLAFLFSSITYLTTLWTMWLFYQSMSPYISNFGFLPLLLWSIYLFVKKDNLKNALFLFLSSIIYSSTNVIATLFVVNFIFISSFVIFLVLNQKVNLKEKLFRILKTIGLFLLTQLFWILPFIHYTATSSGDIINSFTNRTITSSVIDLESDMQTTINSARFYNRTLFEVDNDEYFFPMAEEFQVYDFYKVLGLVPAFFGLLGLIFGIVKKNYKLIFWGVFAIGSWFLIKVTNPPLGEVFVWMQNNIPLFKQVFRWPFSKLGEILLISIVLLSTFGIIYFHSFLGSFFSKRIIKKILIFTTIPLVLLFSLAYAEYMFRGDLFPKRALVEIPNEYFELGEYLKENELDGRIYYAPPANNNYFREYEWGFWGSQFISYIVPNPIMDMSSAIGSDVSENALLEINNVVRNGNADRFKKLLDQYDVEYVLYDESIVSKGFSFDIDKGKVLSILSGYEKIWESGSLKLFLAPLNNEKIYTEAISDVLNKDIFVKDFPRYPLLSPSGMNIGNLEINGNEILGQFKYEGYSTYVKSNWKEEDIKSLPTAIKLTKDVLELTPSYPYIYGEKNTKPYKQYNGRYDYYVVGNTLFTSNQLEESTSISQTYSSVGVFGIQESDFKAVDFKANLIDKKGNDCSGGIVTESTSVIAQELSSGFNLKGSSELPCVFSKISLPVDTDYVLKIALNWETKEKNFPGFCIYSEDRKECLNKEKFLYSDNPYGDIEVTLDRVIRKNEHMSLILYTVDTNKEFSSESTFREVTIKYANLHNQLSINKESSNWRNEDVFLEDGTLYSIHIPLLFGDTSYIYNSWNNENFLWQPNRPDTGESIFEVSVRNGQYQRVQNDYINQTVNLLTTTPGKQYLMYWNGENISNIPADVCLIYDKEEKCWIQDMLYSNERKSEIKYFEGDSSIKHLNLIFGSTSYKLLTENKLSEFAIMEYPDIWKSFIYSQEVQRDYKEIEMERVFKSVNSTFYKVKLDDLENRYNLVSIPQAKSSGWIAIGRDGLLFNVLDAKTRASIDGWKQAWDISNSTYDAISVIYWPNLLGYLGYAIILLEGAYLVSKLIEKRNERK</sequence>
<feature type="transmembrane region" description="Helical" evidence="1">
    <location>
        <begin position="134"/>
        <end position="157"/>
    </location>
</feature>
<feature type="transmembrane region" description="Helical" evidence="1">
    <location>
        <begin position="100"/>
        <end position="122"/>
    </location>
</feature>
<feature type="transmembrane region" description="Helical" evidence="1">
    <location>
        <begin position="208"/>
        <end position="226"/>
    </location>
</feature>
<keyword evidence="1" id="KW-0472">Membrane</keyword>
<organism evidence="2 3">
    <name type="scientific">candidate division WS6 bacterium GW2011_GWB1_33_6</name>
    <dbReference type="NCBI Taxonomy" id="1619088"/>
    <lineage>
        <taxon>Bacteria</taxon>
        <taxon>Candidatus Dojkabacteria</taxon>
    </lineage>
</organism>
<feature type="transmembrane region" description="Helical" evidence="1">
    <location>
        <begin position="398"/>
        <end position="418"/>
    </location>
</feature>
<accession>A0A0G0AFV0</accession>
<proteinExistence type="predicted"/>
<keyword evidence="1" id="KW-0812">Transmembrane</keyword>
<evidence type="ECO:0000313" key="3">
    <source>
        <dbReference type="Proteomes" id="UP000034488"/>
    </source>
</evidence>
<keyword evidence="1" id="KW-1133">Transmembrane helix</keyword>
<comment type="caution">
    <text evidence="2">The sequence shown here is derived from an EMBL/GenBank/DDBJ whole genome shotgun (WGS) entry which is preliminary data.</text>
</comment>
<evidence type="ECO:0000313" key="2">
    <source>
        <dbReference type="EMBL" id="KKP55483.1"/>
    </source>
</evidence>
<dbReference type="Proteomes" id="UP000034488">
    <property type="component" value="Unassembled WGS sequence"/>
</dbReference>
<feature type="transmembrane region" description="Helical" evidence="1">
    <location>
        <begin position="349"/>
        <end position="367"/>
    </location>
</feature>
<feature type="transmembrane region" description="Helical" evidence="1">
    <location>
        <begin position="1166"/>
        <end position="1189"/>
    </location>
</feature>
<gene>
    <name evidence="2" type="ORF">UR47_C0001G0044</name>
</gene>
<evidence type="ECO:0008006" key="4">
    <source>
        <dbReference type="Google" id="ProtNLM"/>
    </source>
</evidence>
<dbReference type="AlphaFoldDB" id="A0A0G0AFV0"/>
<name>A0A0G0AFV0_9BACT</name>
<dbReference type="EMBL" id="LBPI01000001">
    <property type="protein sequence ID" value="KKP55483.1"/>
    <property type="molecule type" value="Genomic_DNA"/>
</dbReference>
<feature type="transmembrane region" description="Helical" evidence="1">
    <location>
        <begin position="238"/>
        <end position="257"/>
    </location>
</feature>